<dbReference type="AlphaFoldDB" id="A0A1W1CRH3"/>
<sequence>MKKQNFSYHFTPAAITSNFVPLIVILYGKKDINFEDFEYKMWNVLQICSLEEDESTLLKELIIDVSETCECEEYIFMYGEAKSVNTSVFKGIVAELNVVNADITEMSVKQNIKNTLDEFEKMVPDL</sequence>
<dbReference type="EMBL" id="FPHF01000105">
    <property type="protein sequence ID" value="SFV68384.1"/>
    <property type="molecule type" value="Genomic_DNA"/>
</dbReference>
<feature type="transmembrane region" description="Helical" evidence="1">
    <location>
        <begin position="6"/>
        <end position="27"/>
    </location>
</feature>
<keyword evidence="1" id="KW-0472">Membrane</keyword>
<organism evidence="2">
    <name type="scientific">hydrothermal vent metagenome</name>
    <dbReference type="NCBI Taxonomy" id="652676"/>
    <lineage>
        <taxon>unclassified sequences</taxon>
        <taxon>metagenomes</taxon>
        <taxon>ecological metagenomes</taxon>
    </lineage>
</organism>
<keyword evidence="1" id="KW-0812">Transmembrane</keyword>
<accession>A0A1W1CRH3</accession>
<protein>
    <submittedName>
        <fullName evidence="2">Uncharacterized protein</fullName>
    </submittedName>
</protein>
<proteinExistence type="predicted"/>
<evidence type="ECO:0000313" key="2">
    <source>
        <dbReference type="EMBL" id="SFV68384.1"/>
    </source>
</evidence>
<evidence type="ECO:0000256" key="1">
    <source>
        <dbReference type="SAM" id="Phobius"/>
    </source>
</evidence>
<reference evidence="2" key="1">
    <citation type="submission" date="2016-10" db="EMBL/GenBank/DDBJ databases">
        <authorList>
            <person name="de Groot N.N."/>
        </authorList>
    </citation>
    <scope>NUCLEOTIDE SEQUENCE</scope>
</reference>
<keyword evidence="1" id="KW-1133">Transmembrane helix</keyword>
<gene>
    <name evidence="2" type="ORF">MNB_SM-4-1395</name>
</gene>
<name>A0A1W1CRH3_9ZZZZ</name>